<evidence type="ECO:0000256" key="1">
    <source>
        <dbReference type="ARBA" id="ARBA00022729"/>
    </source>
</evidence>
<dbReference type="PANTHER" id="PTHR11575:SF24">
    <property type="entry name" value="5'-NUCLEOTIDASE"/>
    <property type="match status" value="1"/>
</dbReference>
<feature type="domain" description="SLH" evidence="3">
    <location>
        <begin position="2526"/>
        <end position="2584"/>
    </location>
</feature>
<feature type="domain" description="SLH" evidence="3">
    <location>
        <begin position="2402"/>
        <end position="2460"/>
    </location>
</feature>
<dbReference type="PANTHER" id="PTHR11575">
    <property type="entry name" value="5'-NUCLEOTIDASE-RELATED"/>
    <property type="match status" value="1"/>
</dbReference>
<dbReference type="InterPro" id="IPR001119">
    <property type="entry name" value="SLH_dom"/>
</dbReference>
<dbReference type="Pfam" id="PF02872">
    <property type="entry name" value="5_nucleotid_C"/>
    <property type="match status" value="1"/>
</dbReference>
<dbReference type="Gene3D" id="2.60.40.1220">
    <property type="match status" value="1"/>
</dbReference>
<proteinExistence type="predicted"/>
<dbReference type="EMBL" id="JACOPQ010000021">
    <property type="protein sequence ID" value="MBC5738754.1"/>
    <property type="molecule type" value="Genomic_DNA"/>
</dbReference>
<dbReference type="Pfam" id="PF13290">
    <property type="entry name" value="CHB_HEX_C_1"/>
    <property type="match status" value="1"/>
</dbReference>
<dbReference type="GO" id="GO:0009166">
    <property type="term" value="P:nucleotide catabolic process"/>
    <property type="evidence" value="ECO:0007669"/>
    <property type="project" value="InterPro"/>
</dbReference>
<reference evidence="4" key="1">
    <citation type="submission" date="2020-08" db="EMBL/GenBank/DDBJ databases">
        <title>Genome public.</title>
        <authorList>
            <person name="Liu C."/>
            <person name="Sun Q."/>
        </authorList>
    </citation>
    <scope>NUCLEOTIDE SEQUENCE</scope>
    <source>
        <strain evidence="4">NSJ-52</strain>
    </source>
</reference>
<dbReference type="Proteomes" id="UP000607645">
    <property type="component" value="Unassembled WGS sequence"/>
</dbReference>
<dbReference type="InterPro" id="IPR014755">
    <property type="entry name" value="Cu-Rt/internalin_Ig-like"/>
</dbReference>
<dbReference type="InterPro" id="IPR006179">
    <property type="entry name" value="5_nucleotidase/apyrase"/>
</dbReference>
<dbReference type="NCBIfam" id="NF038032">
    <property type="entry name" value="CehA_McbA_metalo"/>
    <property type="match status" value="1"/>
</dbReference>
<feature type="domain" description="SLH" evidence="3">
    <location>
        <begin position="2461"/>
        <end position="2523"/>
    </location>
</feature>
<dbReference type="Gene3D" id="3.60.21.10">
    <property type="match status" value="1"/>
</dbReference>
<evidence type="ECO:0000256" key="2">
    <source>
        <dbReference type="ARBA" id="ARBA00022737"/>
    </source>
</evidence>
<dbReference type="InterPro" id="IPR036907">
    <property type="entry name" value="5'-Nucleotdase_C_sf"/>
</dbReference>
<protein>
    <submittedName>
        <fullName evidence="4">5'-nucleotidase C-terminal domain-containing protein</fullName>
    </submittedName>
</protein>
<organism evidence="4 5">
    <name type="scientific">Lawsonibacter faecis</name>
    <dbReference type="NCBI Taxonomy" id="2763052"/>
    <lineage>
        <taxon>Bacteria</taxon>
        <taxon>Bacillati</taxon>
        <taxon>Bacillota</taxon>
        <taxon>Clostridia</taxon>
        <taxon>Eubacteriales</taxon>
        <taxon>Oscillospiraceae</taxon>
        <taxon>Lawsonibacter</taxon>
    </lineage>
</organism>
<evidence type="ECO:0000313" key="5">
    <source>
        <dbReference type="Proteomes" id="UP000607645"/>
    </source>
</evidence>
<dbReference type="CDD" id="cd04486">
    <property type="entry name" value="YhcR_OBF_like"/>
    <property type="match status" value="1"/>
</dbReference>
<dbReference type="InterPro" id="IPR008334">
    <property type="entry name" value="5'-Nucleotdase_C"/>
</dbReference>
<dbReference type="SUPFAM" id="SSF56300">
    <property type="entry name" value="Metallo-dependent phosphatases"/>
    <property type="match status" value="1"/>
</dbReference>
<sequence length="2584" mass="274196">MATGTTVTLSCATDGAKIYYTTDGSKPNTSSTEYASTPIAITAAATIKAIAVKEGMDPSEVMSESYTIATLIPISEARKAASSDVVATKGTVTYIDGKSVYMQDNDAGIVVRFAESQDASLIGKELTATGTVSAFNGLLQITPSAYSVGGAGTLPTPSAITVADLADKTSNATGHDTMQVKLTGVYIDSVDTSYANPNVVLKDSASDSKSVMVYKSAVLPSDIYAGSTADVIAVVDNYNGFRLRVANTTDYTLVSAPTTVSAPRPSVPSGAAVVTGTKITFTCATTGAEIKYVTADPAQGTPDWKPVPQDGFAITGDVGDTVQLWVKATKSGLQDSDVVALTYTIKENAPPSTDPIPDNQFPANSKNIQDFIALADSTSDTVTGQIVYRFGNYDSMTSAILQDVIGGTTYSLQVFSDLSDFEIGDVVTLTGEKTTYGAVPQIHKITASAKVSSPAAFAAEEYAGFDDLQADKENRISRFVVIRGVTLGAYSADGSTTITDSKGKTMPIYRAPSYPVGVTAGDVVDLYAVLSRYSSTWQLRAGTPDANGFATYRVTNDTKEPVITLPDSWLPAAVGKDYAVSVTINDYLMGTASIKYKINAGTEKSANMTASGTTYTYTIPAAEITAGGAITFTITATDAANNTSTSETQTVTIEDLPQVSAETPARGSYTGADVKRPKISVTFANAGADPTIKLTLTKDGGSAVVTDQSMTVTGDNAAWTPAADLDDGLYTAKVVITRADNKSLTYTWTFTVGEATLKLYFGQLHSHTQYSDGAGSLEDALKYIKNTAKNNNVQFVAFTDHSNSLDTSSDPNPAEALYDMSKASANAQETWKSYKDAIAAFNNDPDSGMLALGGYEMTWSGGPGHMNTFNSPGFVSRNNKTLNDKSNTAKDKGMQSYYDLLSQEGGKDTISQFNHPGKTFGTFTDFAYWNPIIDSRISLLEVGNGEGQIGAGGYYPSYEHYTTALDKGWHVAPTNNQDNHKGKWGDANDARTVIITDDFSEQGLYKAMQDRNLYATEDKNLQINYTVNDQIMGSIIPEVPDELSIHIAITDPDSSVPGDKISTVELVVNGGRVAKTWDKVNDHSFVGTIKLTPEYSYYYLRVTQADTNIAVTAPVWVGKGTVVGIGSFTSDTAVPVTGEAVKLTTNIFNSEESAVTLKTITYALEDGTVIKAESPNTTIAPMSTIDHTINYTPTKPIDQTVVVTAVVSVEGKDNEYTARLLMSVLDPTSLVYVGIDGSHYNEYVNGNYKDSMGNFTTMAAGYDVRVNTLNTSEALVAACSNPKYKMLVLTAPSRRDGTALRADYKNYTDAEITAIANFAKAGGTVIVAGWADYYENYAKFPAEDHMAAQQNRLLEAIGSTLRISDDEALDEVHNAGGGASNYPRLYLSNYNFDNPLTEGIVFDKDHIFDGQGNYFSQVFSQYGGATIYAVDAQGNPTSTLPASVSPIVSGFDTTKGEDKDGDGLGGNVPKYPAKQGDETVNCVLAAASETVTHEGGKTSQVIVSGGAFMSNFEIQATLDNSNELTYSNYNILENLVSSLNQPTVTKIADLPLDQEGYRFTIEGLVTSNTSGYDKDTAFFDCTYLQDETGGINVFPVSGNYQIGQKLRVSGSISSYQGEPQLAVKQIKVLNSVPETVAPADVTTKQVADNAVRGMLVRVVGEIVSFEVAEGTIQTIMVKDSSGVEARIFIDGYITPSKDAALRSILEVGKQISAVGLASYDNTFNSSAGGPYPRIRVRDRADIMSYDSEGKIVILHTNDVHCQVDQAKNTDGAVTNIGYAGVAGYRDLMAARYGNGNVTLVDAGDALQGGPIGTLSKGGYIVDIMNQVGYDMAAPGNHEFDYGMERFLELAKNEADYSYVCCNFIDLKTGSPVFDPYKMVTYGEIKVAYVGIDTPESFTKSTPAYFQDAEGNYIYGFCEGNDGKDLYDQVQKTVDAARADGADYVVAMGHLGIDNASKPWTSNEVVANTTGIDVMLDGHSHSTYEKTLPNKNGESVVMAQTGTKLANIGKIVIDTKTGKISSELVSGYAEEQTETAAFIKGINDEFKDLLATVVAKTDVELTVNDPDTGKRAIRSAETNLGDLCADAYRVMLGADVGFVNGGGIRTSIKAGDITYGQIIEVHPFGNAACLIETSGQHILDALEMGSKAVPGELGGFLQVSGLTYTINKSVPSSVVTNDKGEFVKVDGAYRVTDVKIGGQPLDVNKTYTLAAHDYMLKNGGDGFVMFKGDKLIKDSVMLDNQVLIDYIVEKLGGVVGSDYANPRGQGRISIVDTVTPDVPSGGGGSSISTVRPDAVKEGDASVQVKLPSANAKLNDAANEKVIALNAAKPVILSGGGLYVTIPAGTLSKGADVNAMLVNPKDKGNVIQVTLSDGAKVILPFSVVGGGSASYLAKLVGSYRIIDNAKTFPDVAEGHWAGDAVSFAASHELFNGMGDGTFNPTAPMTRSMLVTVLARLDSSAGGGTASFRDVPANAWYAESVAWAAENKLVEGDGVDFRPDDPITREQLCTILARYLDYAGLTLPETSTAGGFSDTASVSPWASDAVSMALRAGLLTGKPGGLIDPQGQASRAEIAVMLQRFVESVLK</sequence>
<dbReference type="InterPro" id="IPR013783">
    <property type="entry name" value="Ig-like_fold"/>
</dbReference>
<dbReference type="PROSITE" id="PS51272">
    <property type="entry name" value="SLH"/>
    <property type="match status" value="3"/>
</dbReference>
<dbReference type="InterPro" id="IPR016195">
    <property type="entry name" value="Pol/histidinol_Pase-like"/>
</dbReference>
<dbReference type="GO" id="GO:0016787">
    <property type="term" value="F:hydrolase activity"/>
    <property type="evidence" value="ECO:0007669"/>
    <property type="project" value="InterPro"/>
</dbReference>
<dbReference type="Gene3D" id="3.20.20.140">
    <property type="entry name" value="Metal-dependent hydrolases"/>
    <property type="match status" value="1"/>
</dbReference>
<dbReference type="InterPro" id="IPR029052">
    <property type="entry name" value="Metallo-depent_PP-like"/>
</dbReference>
<dbReference type="Gene3D" id="3.90.780.10">
    <property type="entry name" value="5'-Nucleotidase, C-terminal domain"/>
    <property type="match status" value="1"/>
</dbReference>
<dbReference type="InterPro" id="IPR004843">
    <property type="entry name" value="Calcineurin-like_PHP"/>
</dbReference>
<keyword evidence="2" id="KW-0677">Repeat</keyword>
<dbReference type="Pfam" id="PF00395">
    <property type="entry name" value="SLH"/>
    <property type="match status" value="3"/>
</dbReference>
<dbReference type="PRINTS" id="PR01607">
    <property type="entry name" value="APYRASEFAMLY"/>
</dbReference>
<comment type="caution">
    <text evidence="4">The sequence shown here is derived from an EMBL/GenBank/DDBJ whole genome shotgun (WGS) entry which is preliminary data.</text>
</comment>
<dbReference type="SUPFAM" id="SSF55816">
    <property type="entry name" value="5'-nucleotidase (syn. UDP-sugar hydrolase), C-terminal domain"/>
    <property type="match status" value="1"/>
</dbReference>
<gene>
    <name evidence="4" type="ORF">H8S62_17220</name>
</gene>
<dbReference type="Gene3D" id="2.60.40.10">
    <property type="entry name" value="Immunoglobulins"/>
    <property type="match status" value="1"/>
</dbReference>
<evidence type="ECO:0000313" key="4">
    <source>
        <dbReference type="EMBL" id="MBC5738754.1"/>
    </source>
</evidence>
<name>A0A8J6ME67_9FIRM</name>
<dbReference type="InterPro" id="IPR059177">
    <property type="entry name" value="GH29D-like_dom"/>
</dbReference>
<dbReference type="SUPFAM" id="SSF89550">
    <property type="entry name" value="PHP domain-like"/>
    <property type="match status" value="1"/>
</dbReference>
<dbReference type="Pfam" id="PF00149">
    <property type="entry name" value="Metallophos"/>
    <property type="match status" value="1"/>
</dbReference>
<evidence type="ECO:0000259" key="3">
    <source>
        <dbReference type="PROSITE" id="PS51272"/>
    </source>
</evidence>
<accession>A0A8J6ME67</accession>
<keyword evidence="5" id="KW-1185">Reference proteome</keyword>
<keyword evidence="1" id="KW-0732">Signal</keyword>